<sequence length="1333" mass="143249">MIPFKAISTKSSPASVPQSKTSQLVDGASTVLEATLKVLELLGSVTDKVPYLNIITGCISKLIEIRNEMTANKERAGDLLSKIGEITRVVAQGLQDLDENKRSVAVKGLEDDLKRYQSVLNETCGILKEWTTQGFLKRTWKHGDFPAIADGIDRRIDAFRDAFSVARLTALSTGQDALHVKMQILVDRATRAELDKWLKPANVGQSQKDAADKCHPGTGAWLLECAEFREWIYAPNSFLWLYGISGSGKTVLSSTIIDKLRTRMEPYAFFYFDTNNSGQQTVSQLLCSLVTQLSVQLPSPDKILHEVWKSNASGQHFPSNSQLISEALIPILTEFTQPVYLVLDALDECSEREKLLDAITNILDSELFNVHLLVTSRPEVHYGTNVAQQGVSISLEDCVTQDIESYVDKLLSEEDGWISENKEAIKQGLLDHGGGMFRLVSLQLDELRNCSGRQSEIEEALLNMPTSLTDIYHRILRNIRRPSMVSDVGRTINWLMFSMRPMALDEIIDALAFNFKKKPLCFNKAERMKPKALLDACAGFVSISQGEYDKVPMIKLAHASVKEYFLSVDGQKEISSNCEVSEQAAHYLITQTCLGYLKGLDSVLDRFTASRLYPLAEYAAEYWAIHARHCNEIKQNLSLGERQSTDIIGTSDQIMRHKALLDAMIEILQYDSPQYIMLSRLYDIDKGNSGWYEESSSYYPIVYYSAFLGIPQLIRELLLRGLNVNTQSGRLGNALQVACYMGHLEIVDLLLKKGADMKAQGGAYGNVLQAASCSGSLEIVCLLLRKGADVNAQGGLYGNALQAASASYKGSLEIVGLLLEKGADVNAQGGPYGNALQAASHNSSLEIVGLLLEKGADVNAQGGEYANALQAAIYQDHLEIIGLLLEKGADVNAQGGQYGNALQAAITWGHLGIIGLLLEKGADVNAQGGKYGNALQAASYQGHFEIIGLLLEKGADVNAQGGQYGNALQAASYQGSLEIVGLLLETGADVNAQGGEYGNALQAASFRGHFEIIGLLLEKGADVNAQGGSHGNALQAASAFYNSSLEIVGLLLERGAEVNAQGGEYGNALQAASHNSSLEIVGLLLERGAEVNAQGGQYGNALQAASYSSSLEIVGLLLEKGADVNAQGGQYGNALQAASTWGHLGIIGLLLEKGADVNAQGGPYGNALQAASYQGHFEIIGLLLEKGADVNAQGGPYGNALQAASTSFDSSLEIVGLLLKKGADVNAQGGQYGNALQAASASYKDSLEIVGLLLEEGADVNAQGGEYGNALQAASASYNGSLEIVDLLLKKGADVNAQGGPYSNALQAASYQGHFEILELLHQKGAIADMIKV</sequence>
<feature type="repeat" description="ANK" evidence="2">
    <location>
        <begin position="1166"/>
        <end position="1195"/>
    </location>
</feature>
<proteinExistence type="predicted"/>
<evidence type="ECO:0000256" key="3">
    <source>
        <dbReference type="SAM" id="MobiDB-lite"/>
    </source>
</evidence>
<dbReference type="CDD" id="cd21037">
    <property type="entry name" value="MLKL_NTD"/>
    <property type="match status" value="1"/>
</dbReference>
<feature type="repeat" description="ANK" evidence="2">
    <location>
        <begin position="834"/>
        <end position="863"/>
    </location>
</feature>
<dbReference type="Gene3D" id="1.20.930.20">
    <property type="entry name" value="Adaptor protein Cbl, N-terminal domain"/>
    <property type="match status" value="1"/>
</dbReference>
<reference evidence="5" key="1">
    <citation type="submission" date="2020-05" db="EMBL/GenBank/DDBJ databases">
        <title>Mycena genomes resolve the evolution of fungal bioluminescence.</title>
        <authorList>
            <person name="Tsai I.J."/>
        </authorList>
    </citation>
    <scope>NUCLEOTIDE SEQUENCE</scope>
    <source>
        <strain evidence="5">CCC161011</strain>
    </source>
</reference>
<feature type="repeat" description="ANK" evidence="2">
    <location>
        <begin position="768"/>
        <end position="795"/>
    </location>
</feature>
<feature type="repeat" description="ANK" evidence="2">
    <location>
        <begin position="963"/>
        <end position="995"/>
    </location>
</feature>
<protein>
    <submittedName>
        <fullName evidence="5">Ankyrin repeat protein</fullName>
    </submittedName>
</protein>
<feature type="domain" description="NACHT" evidence="4">
    <location>
        <begin position="237"/>
        <end position="378"/>
    </location>
</feature>
<feature type="repeat" description="ANK" evidence="2">
    <location>
        <begin position="1130"/>
        <end position="1162"/>
    </location>
</feature>
<organism evidence="5 6">
    <name type="scientific">Mycena venus</name>
    <dbReference type="NCBI Taxonomy" id="2733690"/>
    <lineage>
        <taxon>Eukaryota</taxon>
        <taxon>Fungi</taxon>
        <taxon>Dikarya</taxon>
        <taxon>Basidiomycota</taxon>
        <taxon>Agaricomycotina</taxon>
        <taxon>Agaricomycetes</taxon>
        <taxon>Agaricomycetidae</taxon>
        <taxon>Agaricales</taxon>
        <taxon>Marasmiineae</taxon>
        <taxon>Mycenaceae</taxon>
        <taxon>Mycena</taxon>
    </lineage>
</organism>
<feature type="repeat" description="ANK" evidence="2">
    <location>
        <begin position="1097"/>
        <end position="1129"/>
    </location>
</feature>
<feature type="compositionally biased region" description="Polar residues" evidence="3">
    <location>
        <begin position="8"/>
        <end position="20"/>
    </location>
</feature>
<dbReference type="Pfam" id="PF24883">
    <property type="entry name" value="NPHP3_N"/>
    <property type="match status" value="1"/>
</dbReference>
<dbReference type="PROSITE" id="PS50297">
    <property type="entry name" value="ANK_REP_REGION"/>
    <property type="match status" value="8"/>
</dbReference>
<dbReference type="SUPFAM" id="SSF52540">
    <property type="entry name" value="P-loop containing nucleoside triphosphate hydrolases"/>
    <property type="match status" value="1"/>
</dbReference>
<dbReference type="InterPro" id="IPR051616">
    <property type="entry name" value="Cul2-RING_E3_ligase_SR"/>
</dbReference>
<dbReference type="InterPro" id="IPR002110">
    <property type="entry name" value="Ankyrin_rpt"/>
</dbReference>
<dbReference type="InterPro" id="IPR027417">
    <property type="entry name" value="P-loop_NTPase"/>
</dbReference>
<dbReference type="Pfam" id="PF12796">
    <property type="entry name" value="Ank_2"/>
    <property type="match status" value="5"/>
</dbReference>
<keyword evidence="2" id="KW-0040">ANK repeat</keyword>
<dbReference type="PANTHER" id="PTHR46224">
    <property type="entry name" value="ANKYRIN REPEAT FAMILY PROTEIN"/>
    <property type="match status" value="1"/>
</dbReference>
<dbReference type="PROSITE" id="PS50837">
    <property type="entry name" value="NACHT"/>
    <property type="match status" value="1"/>
</dbReference>
<dbReference type="PROSITE" id="PS50088">
    <property type="entry name" value="ANK_REPEAT"/>
    <property type="match status" value="14"/>
</dbReference>
<name>A0A8H7CTY1_9AGAR</name>
<feature type="repeat" description="ANK" evidence="2">
    <location>
        <begin position="897"/>
        <end position="929"/>
    </location>
</feature>
<evidence type="ECO:0000313" key="6">
    <source>
        <dbReference type="Proteomes" id="UP000620124"/>
    </source>
</evidence>
<accession>A0A8H7CTY1</accession>
<evidence type="ECO:0000256" key="1">
    <source>
        <dbReference type="ARBA" id="ARBA00022737"/>
    </source>
</evidence>
<dbReference type="InterPro" id="IPR056884">
    <property type="entry name" value="NPHP3-like_N"/>
</dbReference>
<dbReference type="EMBL" id="JACAZI010000010">
    <property type="protein sequence ID" value="KAF7350140.1"/>
    <property type="molecule type" value="Genomic_DNA"/>
</dbReference>
<comment type="caution">
    <text evidence="5">The sequence shown here is derived from an EMBL/GenBank/DDBJ whole genome shotgun (WGS) entry which is preliminary data.</text>
</comment>
<dbReference type="InterPro" id="IPR054471">
    <property type="entry name" value="GPIID_WHD"/>
</dbReference>
<feature type="repeat" description="ANK" evidence="2">
    <location>
        <begin position="864"/>
        <end position="896"/>
    </location>
</feature>
<dbReference type="SUPFAM" id="SSF48403">
    <property type="entry name" value="Ankyrin repeat"/>
    <property type="match status" value="2"/>
</dbReference>
<dbReference type="OrthoDB" id="194358at2759"/>
<keyword evidence="6" id="KW-1185">Reference proteome</keyword>
<dbReference type="InterPro" id="IPR007111">
    <property type="entry name" value="NACHT_NTPase"/>
</dbReference>
<dbReference type="GO" id="GO:0007166">
    <property type="term" value="P:cell surface receptor signaling pathway"/>
    <property type="evidence" value="ECO:0007669"/>
    <property type="project" value="InterPro"/>
</dbReference>
<dbReference type="Gene3D" id="3.40.50.300">
    <property type="entry name" value="P-loop containing nucleotide triphosphate hydrolases"/>
    <property type="match status" value="1"/>
</dbReference>
<gene>
    <name evidence="5" type="ORF">MVEN_01316400</name>
</gene>
<evidence type="ECO:0000256" key="2">
    <source>
        <dbReference type="PROSITE-ProRule" id="PRU00023"/>
    </source>
</evidence>
<dbReference type="InterPro" id="IPR036537">
    <property type="entry name" value="Adaptor_Cbl_N_dom_sf"/>
</dbReference>
<feature type="repeat" description="ANK" evidence="2">
    <location>
        <begin position="730"/>
        <end position="762"/>
    </location>
</feature>
<dbReference type="Proteomes" id="UP000620124">
    <property type="component" value="Unassembled WGS sequence"/>
</dbReference>
<dbReference type="Gene3D" id="1.25.40.20">
    <property type="entry name" value="Ankyrin repeat-containing domain"/>
    <property type="match status" value="3"/>
</dbReference>
<feature type="repeat" description="ANK" evidence="2">
    <location>
        <begin position="996"/>
        <end position="1028"/>
    </location>
</feature>
<feature type="repeat" description="ANK" evidence="2">
    <location>
        <begin position="930"/>
        <end position="962"/>
    </location>
</feature>
<feature type="repeat" description="ANK" evidence="2">
    <location>
        <begin position="806"/>
        <end position="830"/>
    </location>
</feature>
<dbReference type="InterPro" id="IPR036770">
    <property type="entry name" value="Ankyrin_rpt-contain_sf"/>
</dbReference>
<feature type="repeat" description="ANK" evidence="2">
    <location>
        <begin position="1276"/>
        <end position="1300"/>
    </location>
</feature>
<dbReference type="InterPro" id="IPR059179">
    <property type="entry name" value="MLKL-like_MCAfunc"/>
</dbReference>
<evidence type="ECO:0000313" key="5">
    <source>
        <dbReference type="EMBL" id="KAF7350140.1"/>
    </source>
</evidence>
<dbReference type="PANTHER" id="PTHR46224:SF64">
    <property type="entry name" value="IQ MOTIF AND ANKYRIN REPEAT DOMAIN-CONTAINING PROTEIN 1"/>
    <property type="match status" value="1"/>
</dbReference>
<evidence type="ECO:0000259" key="4">
    <source>
        <dbReference type="PROSITE" id="PS50837"/>
    </source>
</evidence>
<feature type="region of interest" description="Disordered" evidence="3">
    <location>
        <begin position="1"/>
        <end position="20"/>
    </location>
</feature>
<dbReference type="Pfam" id="PF00023">
    <property type="entry name" value="Ank"/>
    <property type="match status" value="2"/>
</dbReference>
<dbReference type="Pfam" id="PF22939">
    <property type="entry name" value="WHD_GPIID"/>
    <property type="match status" value="1"/>
</dbReference>
<dbReference type="SMART" id="SM00248">
    <property type="entry name" value="ANK"/>
    <property type="match status" value="18"/>
</dbReference>
<keyword evidence="1" id="KW-0677">Repeat</keyword>
<feature type="repeat" description="ANK" evidence="2">
    <location>
        <begin position="1064"/>
        <end position="1096"/>
    </location>
</feature>